<accession>A0A7Y3ZZ43</accession>
<proteinExistence type="predicted"/>
<dbReference type="PROSITE" id="PS51257">
    <property type="entry name" value="PROKAR_LIPOPROTEIN"/>
    <property type="match status" value="1"/>
</dbReference>
<evidence type="ECO:0000256" key="1">
    <source>
        <dbReference type="SAM" id="MobiDB-lite"/>
    </source>
</evidence>
<name>A0A7Y3ZZ43_9VIBR</name>
<reference evidence="2 3" key="1">
    <citation type="submission" date="2019-09" db="EMBL/GenBank/DDBJ databases">
        <title>Draft genome sequencing and comparative genomics of hatchery-associated Vibrios.</title>
        <authorList>
            <person name="Kehlet-Delgado H."/>
            <person name="Mueller R.S."/>
        </authorList>
    </citation>
    <scope>NUCLEOTIDE SEQUENCE [LARGE SCALE GENOMIC DNA]</scope>
    <source>
        <strain evidence="2 3">99-46-Y</strain>
    </source>
</reference>
<dbReference type="AlphaFoldDB" id="A0A7Y3ZZ43"/>
<dbReference type="EMBL" id="VTXC01000021">
    <property type="protein sequence ID" value="NOH71563.1"/>
    <property type="molecule type" value="Genomic_DNA"/>
</dbReference>
<sequence length="859" mass="96785">MKIVAQTFGIMAYAAFIAGCGGGNESDPKLDATNLAASTTADNVSSNSKPKFPAPENMVIRSTSDDNPIYGNMISWDYLSVSIWNSPVTFDKPEHYEYTIDGGSTWQMVISKPQFIGTQAYAKSKVGLRVKQDAIEGMSSPPSETLFATNTSRGEFVALQFVPMKNINQVVTFGDKGWDYTQAKCVAEYKPDGSGEPIFWAKSESFSSSTFEQVNDKVSKLDACNIKKWRLVKADEAKRLINRSIDEKAKGFAISRLTGHLAANKNGTLVAIKETGESQLTPNLSYHRFTVWSLPVGTQLVDEIDAAQLTQKDRLNEQADALLEVNDAIVNMLSALDNTSVDYTKLSADNVQNQTILSRALELWKNIYSQHQPAVTFLKEQVNLAKSRRDSKSREFVLKVSNYDNDWHEYENNFAIAAELLKELKAADSLAKLHQQDTHITRIKQTLAQASDAKSWFIGANNLRKADATYQQLQAELTAWLESLPTSKSNGALALIDKYHFLSQFYEWDQIKKTIKEALENAQSSEDFVSQSDAIIVDAAGKHYAKLDKLGLYLPKNTTYEQGWRCILEVSSGDKRRIWTLLPSGEVNGPDFIAYEGNSDATNNVLGPNGYLSQTNEQALCGVSDWKVPSLLQLQGLATSYIEGQGISLDTNVLVHHPKNQRVYYWSSEPEQDGKRIAYSYAYASTSDESVDKNKLFQSPDDTITFARLISESIMSNKWTYLNESGDLVENREQAACARNQVTGDIWQLFDKRDDTRWVDYSDLTKRLEKQNLDQVCGFYNWRLPSINELTSLLPIMRDVFIYNDVKDIFGPAIREKYFTDFTSENDYTSLDFIEGKHTSKTQSKWLTKDKYLYRFIAK</sequence>
<organism evidence="2 3">
    <name type="scientific">Vibrio pectenicida</name>
    <dbReference type="NCBI Taxonomy" id="62763"/>
    <lineage>
        <taxon>Bacteria</taxon>
        <taxon>Pseudomonadati</taxon>
        <taxon>Pseudomonadota</taxon>
        <taxon>Gammaproteobacteria</taxon>
        <taxon>Vibrionales</taxon>
        <taxon>Vibrionaceae</taxon>
        <taxon>Vibrio</taxon>
    </lineage>
</organism>
<evidence type="ECO:0000313" key="3">
    <source>
        <dbReference type="Proteomes" id="UP000565719"/>
    </source>
</evidence>
<evidence type="ECO:0000313" key="2">
    <source>
        <dbReference type="EMBL" id="NOH71563.1"/>
    </source>
</evidence>
<feature type="compositionally biased region" description="Polar residues" evidence="1">
    <location>
        <begin position="38"/>
        <end position="49"/>
    </location>
</feature>
<dbReference type="RefSeq" id="WP_171360870.1">
    <property type="nucleotide sequence ID" value="NZ_VTXC01000021.1"/>
</dbReference>
<comment type="caution">
    <text evidence="2">The sequence shown here is derived from an EMBL/GenBank/DDBJ whole genome shotgun (WGS) entry which is preliminary data.</text>
</comment>
<protein>
    <submittedName>
        <fullName evidence="2">DUF1566 domain-containing protein</fullName>
    </submittedName>
</protein>
<feature type="region of interest" description="Disordered" evidence="1">
    <location>
        <begin position="38"/>
        <end position="58"/>
    </location>
</feature>
<dbReference type="Proteomes" id="UP000565719">
    <property type="component" value="Unassembled WGS sequence"/>
</dbReference>
<gene>
    <name evidence="2" type="ORF">F0225_09475</name>
</gene>